<dbReference type="SUPFAM" id="SSF53756">
    <property type="entry name" value="UDP-Glycosyltransferase/glycogen phosphorylase"/>
    <property type="match status" value="1"/>
</dbReference>
<dbReference type="AlphaFoldDB" id="A0A6M3JHK2"/>
<accession>A0A6M3JHK2</accession>
<gene>
    <name evidence="1" type="ORF">MM415A04514_0003</name>
</gene>
<name>A0A6M3JHK2_9ZZZZ</name>
<evidence type="ECO:0000313" key="1">
    <source>
        <dbReference type="EMBL" id="QJA69534.1"/>
    </source>
</evidence>
<organism evidence="1">
    <name type="scientific">viral metagenome</name>
    <dbReference type="NCBI Taxonomy" id="1070528"/>
    <lineage>
        <taxon>unclassified sequences</taxon>
        <taxon>metagenomes</taxon>
        <taxon>organismal metagenomes</taxon>
    </lineage>
</organism>
<dbReference type="Gene3D" id="3.40.50.2000">
    <property type="entry name" value="Glycogen Phosphorylase B"/>
    <property type="match status" value="1"/>
</dbReference>
<reference evidence="1" key="1">
    <citation type="submission" date="2020-03" db="EMBL/GenBank/DDBJ databases">
        <title>The deep terrestrial virosphere.</title>
        <authorList>
            <person name="Holmfeldt K."/>
            <person name="Nilsson E."/>
            <person name="Simone D."/>
            <person name="Lopez-Fernandez M."/>
            <person name="Wu X."/>
            <person name="de Brujin I."/>
            <person name="Lundin D."/>
            <person name="Andersson A."/>
            <person name="Bertilsson S."/>
            <person name="Dopson M."/>
        </authorList>
    </citation>
    <scope>NUCLEOTIDE SEQUENCE</scope>
    <source>
        <strain evidence="1">MM415A04514</strain>
    </source>
</reference>
<dbReference type="EMBL" id="MT141714">
    <property type="protein sequence ID" value="QJA69534.1"/>
    <property type="molecule type" value="Genomic_DNA"/>
</dbReference>
<protein>
    <recommendedName>
        <fullName evidence="2">Glycosyltransferase</fullName>
    </recommendedName>
</protein>
<evidence type="ECO:0008006" key="2">
    <source>
        <dbReference type="Google" id="ProtNLM"/>
    </source>
</evidence>
<sequence length="218" mass="24761">MKIFNVFVEGTLGDSYIVVLKLMKIGKDYDLINVFHKTEHRYWYGEISNIYSLFDKIRLTFVEEKPYPSILEVSSPDKHIETTWFPDLNLKTGVEIDKPYTVLLSHSGKPNGGNTKRLHPKDVQNVIGQFDNVVLLGTNGLYRDIDASYNLIGKTTILDAIALTSKAETFIGPEGLLSFVAISHKIRSTIFYTSLDAVMSRIVGTPWGKYCNLQKMRY</sequence>
<proteinExistence type="predicted"/>